<keyword evidence="8" id="KW-0808">Transferase</keyword>
<reference evidence="22 23" key="2">
    <citation type="journal article" date="2015" name="Eukaryot. Cell">
        <title>Asexual propagation of a virulent clone complex in a human and feline outbreak of sporotrichosis.</title>
        <authorList>
            <person name="Teixeira Mde M."/>
            <person name="Rodrigues A.M."/>
            <person name="Tsui C.K."/>
            <person name="de Almeida L.G."/>
            <person name="Van Diepeningen A.D."/>
            <person name="van den Ende B.G."/>
            <person name="Fernandes G.F."/>
            <person name="Kano R."/>
            <person name="Hamelin R.C."/>
            <person name="Lopes-Bezerra L.M."/>
            <person name="Vasconcelos A.T."/>
            <person name="de Hoog S."/>
            <person name="de Camargo Z.P."/>
            <person name="Felipe M.S."/>
        </authorList>
    </citation>
    <scope>NUCLEOTIDE SEQUENCE [LARGE SCALE GENOMIC DNA]</scope>
    <source>
        <strain evidence="22 23">1099-18</strain>
    </source>
</reference>
<dbReference type="InterPro" id="IPR013083">
    <property type="entry name" value="Znf_RING/FYVE/PHD"/>
</dbReference>
<feature type="compositionally biased region" description="Low complexity" evidence="20">
    <location>
        <begin position="411"/>
        <end position="424"/>
    </location>
</feature>
<feature type="region of interest" description="Disordered" evidence="20">
    <location>
        <begin position="1"/>
        <end position="41"/>
    </location>
</feature>
<evidence type="ECO:0000256" key="17">
    <source>
        <dbReference type="ARBA" id="ARBA00023140"/>
    </source>
</evidence>
<sequence length="509" mass="53286">MSSSSGAGPRLPAVRALSTVASRPSSSPASQASEAAAAAGAGEAGTSRTAIAAAAAAASSASSSSSAASTSADTPLPALLPLTSPYPFASAPDIIRAHQKDAYFAGTLANDLADLVLRFAGGRTAHAWATETRTAAELAYFGLTAWLGHRTLGEEYCDLMEVVVPDTPGRDSVGAPLLIPPPLRRSAYVLTSVLAPYLVGRSLPGVRRALRRRLEAKVAALEGAAALQAMRQAAAKAKSRPTASSSSTSSTSSSTSTTSTASVSLRVRVLLPVYRYLLTHLDSLTSGTHVRAVTLALFYFYGAYYTLTTRLLGLRYVFTRRRQGAGGQGASAADDVVGYEVLGALLVLQLAVQGYVHVRDTLSSSSSSSSAPSSSSPRFSGPVQVSLDHDHTYTANNELLLGGSDDTPASSAATALAAMTSTPDTPRDPDTGGPGYRFNLEPKQTMRWLGSRMQRQCTLCLETLKDPAATPCGHVFCWRCIGDWVREKPECPLCRRGAQPQHILPLQAL</sequence>
<keyword evidence="17" id="KW-0576">Peroxisome</keyword>
<dbReference type="PROSITE" id="PS00518">
    <property type="entry name" value="ZF_RING_1"/>
    <property type="match status" value="1"/>
</dbReference>
<keyword evidence="14" id="KW-0653">Protein transport</keyword>
<organism evidence="22 23">
    <name type="scientific">Sporothrix schenckii 1099-18</name>
    <dbReference type="NCBI Taxonomy" id="1397361"/>
    <lineage>
        <taxon>Eukaryota</taxon>
        <taxon>Fungi</taxon>
        <taxon>Dikarya</taxon>
        <taxon>Ascomycota</taxon>
        <taxon>Pezizomycotina</taxon>
        <taxon>Sordariomycetes</taxon>
        <taxon>Sordariomycetidae</taxon>
        <taxon>Ophiostomatales</taxon>
        <taxon>Ophiostomataceae</taxon>
        <taxon>Sporothrix</taxon>
    </lineage>
</organism>
<evidence type="ECO:0000256" key="10">
    <source>
        <dbReference type="ARBA" id="ARBA00022723"/>
    </source>
</evidence>
<dbReference type="VEuPathDB" id="FungiDB:SPSK_09138"/>
<feature type="compositionally biased region" description="Low complexity" evidence="20">
    <location>
        <begin position="21"/>
        <end position="41"/>
    </location>
</feature>
<evidence type="ECO:0000256" key="6">
    <source>
        <dbReference type="ARBA" id="ARBA00022448"/>
    </source>
</evidence>
<dbReference type="EC" id="2.3.2.27" evidence="5"/>
<evidence type="ECO:0000256" key="9">
    <source>
        <dbReference type="ARBA" id="ARBA00022692"/>
    </source>
</evidence>
<evidence type="ECO:0000256" key="16">
    <source>
        <dbReference type="ARBA" id="ARBA00023136"/>
    </source>
</evidence>
<evidence type="ECO:0000256" key="20">
    <source>
        <dbReference type="SAM" id="MobiDB-lite"/>
    </source>
</evidence>
<dbReference type="Pfam" id="PF04757">
    <property type="entry name" value="Pex2_Pex12"/>
    <property type="match status" value="1"/>
</dbReference>
<evidence type="ECO:0000256" key="3">
    <source>
        <dbReference type="ARBA" id="ARBA00004906"/>
    </source>
</evidence>
<keyword evidence="12" id="KW-0833">Ubl conjugation pathway</keyword>
<dbReference type="GO" id="GO:0016562">
    <property type="term" value="P:protein import into peroxisome matrix, receptor recycling"/>
    <property type="evidence" value="ECO:0007669"/>
    <property type="project" value="UniProtKB-ARBA"/>
</dbReference>
<dbReference type="GO" id="GO:0005778">
    <property type="term" value="C:peroxisomal membrane"/>
    <property type="evidence" value="ECO:0007669"/>
    <property type="project" value="UniProtKB-SubCell"/>
</dbReference>
<evidence type="ECO:0000256" key="19">
    <source>
        <dbReference type="PROSITE-ProRule" id="PRU00175"/>
    </source>
</evidence>
<dbReference type="InterPro" id="IPR025654">
    <property type="entry name" value="PEX2/10"/>
</dbReference>
<keyword evidence="16" id="KW-0472">Membrane</keyword>
<gene>
    <name evidence="22" type="ORF">SPSK_09138</name>
</gene>
<keyword evidence="9" id="KW-0812">Transmembrane</keyword>
<evidence type="ECO:0000256" key="7">
    <source>
        <dbReference type="ARBA" id="ARBA00022593"/>
    </source>
</evidence>
<keyword evidence="15" id="KW-1133">Transmembrane helix</keyword>
<evidence type="ECO:0000256" key="5">
    <source>
        <dbReference type="ARBA" id="ARBA00012483"/>
    </source>
</evidence>
<dbReference type="EMBL" id="AXCR01000007">
    <property type="protein sequence ID" value="KJR85792.1"/>
    <property type="molecule type" value="Genomic_DNA"/>
</dbReference>
<feature type="compositionally biased region" description="Low complexity" evidence="20">
    <location>
        <begin position="363"/>
        <end position="377"/>
    </location>
</feature>
<evidence type="ECO:0000313" key="23">
    <source>
        <dbReference type="Proteomes" id="UP000033710"/>
    </source>
</evidence>
<dbReference type="SMART" id="SM00184">
    <property type="entry name" value="RING"/>
    <property type="match status" value="1"/>
</dbReference>
<dbReference type="PROSITE" id="PS50089">
    <property type="entry name" value="ZF_RING_2"/>
    <property type="match status" value="1"/>
</dbReference>
<protein>
    <recommendedName>
        <fullName evidence="5">RING-type E3 ubiquitin transferase</fullName>
        <ecNumber evidence="5">2.3.2.27</ecNumber>
    </recommendedName>
    <alternativeName>
        <fullName evidence="18">Peroxin-10</fullName>
    </alternativeName>
</protein>
<dbReference type="GO" id="GO:0016567">
    <property type="term" value="P:protein ubiquitination"/>
    <property type="evidence" value="ECO:0007669"/>
    <property type="project" value="UniProtKB-ARBA"/>
</dbReference>
<dbReference type="GO" id="GO:0008270">
    <property type="term" value="F:zinc ion binding"/>
    <property type="evidence" value="ECO:0007669"/>
    <property type="project" value="UniProtKB-KW"/>
</dbReference>
<keyword evidence="6" id="KW-0813">Transport</keyword>
<comment type="caution">
    <text evidence="22">The sequence shown here is derived from an EMBL/GenBank/DDBJ whole genome shotgun (WGS) entry which is preliminary data.</text>
</comment>
<dbReference type="Gene3D" id="3.30.40.10">
    <property type="entry name" value="Zinc/RING finger domain, C3HC4 (zinc finger)"/>
    <property type="match status" value="1"/>
</dbReference>
<accession>A0A0F2M822</accession>
<feature type="domain" description="RING-type" evidence="21">
    <location>
        <begin position="457"/>
        <end position="495"/>
    </location>
</feature>
<comment type="similarity">
    <text evidence="4">Belongs to the pex2/pex10/pex12 family.</text>
</comment>
<comment type="catalytic activity">
    <reaction evidence="1">
        <text>S-ubiquitinyl-[E2 ubiquitin-conjugating enzyme]-L-cysteine + [acceptor protein]-L-lysine = [E2 ubiquitin-conjugating enzyme]-L-cysteine + N(6)-ubiquitinyl-[acceptor protein]-L-lysine.</text>
        <dbReference type="EC" id="2.3.2.27"/>
    </reaction>
</comment>
<keyword evidence="11 19" id="KW-0863">Zinc-finger</keyword>
<evidence type="ECO:0000256" key="4">
    <source>
        <dbReference type="ARBA" id="ARBA00008704"/>
    </source>
</evidence>
<dbReference type="PANTHER" id="PTHR23350">
    <property type="entry name" value="PEROXISOME ASSEMBLY PROTEIN 10"/>
    <property type="match status" value="1"/>
</dbReference>
<dbReference type="InterPro" id="IPR001841">
    <property type="entry name" value="Znf_RING"/>
</dbReference>
<evidence type="ECO:0000259" key="21">
    <source>
        <dbReference type="PROSITE" id="PS50089"/>
    </source>
</evidence>
<evidence type="ECO:0000256" key="12">
    <source>
        <dbReference type="ARBA" id="ARBA00022786"/>
    </source>
</evidence>
<feature type="region of interest" description="Disordered" evidence="20">
    <location>
        <begin position="411"/>
        <end position="436"/>
    </location>
</feature>
<dbReference type="GO" id="GO:0061630">
    <property type="term" value="F:ubiquitin protein ligase activity"/>
    <property type="evidence" value="ECO:0007669"/>
    <property type="project" value="UniProtKB-EC"/>
</dbReference>
<dbReference type="InterPro" id="IPR006845">
    <property type="entry name" value="Pex_N"/>
</dbReference>
<proteinExistence type="inferred from homology"/>
<reference evidence="22 23" key="1">
    <citation type="journal article" date="2014" name="BMC Genomics">
        <title>Comparative genomics of the major fungal agents of human and animal Sporotrichosis: Sporothrix schenckii and Sporothrix brasiliensis.</title>
        <authorList>
            <person name="Teixeira M.M."/>
            <person name="de Almeida L.G."/>
            <person name="Kubitschek-Barreira P."/>
            <person name="Alves F.L."/>
            <person name="Kioshima E.S."/>
            <person name="Abadio A.K."/>
            <person name="Fernandes L."/>
            <person name="Derengowski L.S."/>
            <person name="Ferreira K.S."/>
            <person name="Souza R.C."/>
            <person name="Ruiz J.C."/>
            <person name="de Andrade N.C."/>
            <person name="Paes H.C."/>
            <person name="Nicola A.M."/>
            <person name="Albuquerque P."/>
            <person name="Gerber A.L."/>
            <person name="Martins V.P."/>
            <person name="Peconick L.D."/>
            <person name="Neto A.V."/>
            <person name="Chaucanez C.B."/>
            <person name="Silva P.A."/>
            <person name="Cunha O.L."/>
            <person name="de Oliveira F.F."/>
            <person name="dos Santos T.C."/>
            <person name="Barros A.L."/>
            <person name="Soares M.A."/>
            <person name="de Oliveira L.M."/>
            <person name="Marini M.M."/>
            <person name="Villalobos-Duno H."/>
            <person name="Cunha M.M."/>
            <person name="de Hoog S."/>
            <person name="da Silveira J.F."/>
            <person name="Henrissat B."/>
            <person name="Nino-Vega G.A."/>
            <person name="Cisalpino P.S."/>
            <person name="Mora-Montes H.M."/>
            <person name="Almeida S.R."/>
            <person name="Stajich J.E."/>
            <person name="Lopes-Bezerra L.M."/>
            <person name="Vasconcelos A.T."/>
            <person name="Felipe M.S."/>
        </authorList>
    </citation>
    <scope>NUCLEOTIDE SEQUENCE [LARGE SCALE GENOMIC DNA]</scope>
    <source>
        <strain evidence="22 23">1099-18</strain>
    </source>
</reference>
<dbReference type="KEGG" id="ssck:SPSK_09138"/>
<evidence type="ECO:0000256" key="14">
    <source>
        <dbReference type="ARBA" id="ARBA00022927"/>
    </source>
</evidence>
<dbReference type="InterPro" id="IPR017907">
    <property type="entry name" value="Znf_RING_CS"/>
</dbReference>
<feature type="region of interest" description="Disordered" evidence="20">
    <location>
        <begin position="237"/>
        <end position="257"/>
    </location>
</feature>
<comment type="pathway">
    <text evidence="3">Protein modification; protein ubiquitination.</text>
</comment>
<evidence type="ECO:0000256" key="1">
    <source>
        <dbReference type="ARBA" id="ARBA00000900"/>
    </source>
</evidence>
<keyword evidence="7" id="KW-0962">Peroxisome biogenesis</keyword>
<evidence type="ECO:0000256" key="8">
    <source>
        <dbReference type="ARBA" id="ARBA00022679"/>
    </source>
</evidence>
<comment type="subcellular location">
    <subcellularLocation>
        <location evidence="2">Peroxisome membrane</location>
        <topology evidence="2">Multi-pass membrane protein</topology>
    </subcellularLocation>
</comment>
<dbReference type="AlphaFoldDB" id="A0A0F2M822"/>
<dbReference type="GeneID" id="27670994"/>
<dbReference type="CDD" id="cd16527">
    <property type="entry name" value="RING-HC_PEX10"/>
    <property type="match status" value="1"/>
</dbReference>
<evidence type="ECO:0000256" key="15">
    <source>
        <dbReference type="ARBA" id="ARBA00022989"/>
    </source>
</evidence>
<dbReference type="PANTHER" id="PTHR23350:SF0">
    <property type="entry name" value="PEROXISOME BIOGENESIS FACTOR 10"/>
    <property type="match status" value="1"/>
</dbReference>
<dbReference type="OrthoDB" id="6270329at2759"/>
<evidence type="ECO:0000256" key="13">
    <source>
        <dbReference type="ARBA" id="ARBA00022833"/>
    </source>
</evidence>
<dbReference type="SUPFAM" id="SSF57850">
    <property type="entry name" value="RING/U-box"/>
    <property type="match status" value="1"/>
</dbReference>
<dbReference type="Proteomes" id="UP000033710">
    <property type="component" value="Unassembled WGS sequence"/>
</dbReference>
<dbReference type="Pfam" id="PF13923">
    <property type="entry name" value="zf-C3HC4_2"/>
    <property type="match status" value="1"/>
</dbReference>
<evidence type="ECO:0000313" key="22">
    <source>
        <dbReference type="EMBL" id="KJR85792.1"/>
    </source>
</evidence>
<keyword evidence="13" id="KW-0862">Zinc</keyword>
<dbReference type="RefSeq" id="XP_016588468.1">
    <property type="nucleotide sequence ID" value="XM_016735717.1"/>
</dbReference>
<evidence type="ECO:0000256" key="11">
    <source>
        <dbReference type="ARBA" id="ARBA00022771"/>
    </source>
</evidence>
<feature type="region of interest" description="Disordered" evidence="20">
    <location>
        <begin position="363"/>
        <end position="382"/>
    </location>
</feature>
<evidence type="ECO:0000256" key="2">
    <source>
        <dbReference type="ARBA" id="ARBA00004585"/>
    </source>
</evidence>
<keyword evidence="10" id="KW-0479">Metal-binding</keyword>
<evidence type="ECO:0000256" key="18">
    <source>
        <dbReference type="ARBA" id="ARBA00041230"/>
    </source>
</evidence>
<name>A0A0F2M822_SPOSC</name>